<evidence type="ECO:0000313" key="3">
    <source>
        <dbReference type="Proteomes" id="UP000019132"/>
    </source>
</evidence>
<feature type="coiled-coil region" evidence="1">
    <location>
        <begin position="127"/>
        <end position="177"/>
    </location>
</feature>
<dbReference type="Proteomes" id="UP000019132">
    <property type="component" value="Unassembled WGS sequence"/>
</dbReference>
<name>K3WUB6_GLOUD</name>
<dbReference type="InParanoid" id="K3WUB6"/>
<keyword evidence="1" id="KW-0175">Coiled coil</keyword>
<reference evidence="3" key="2">
    <citation type="submission" date="2010-04" db="EMBL/GenBank/DDBJ databases">
        <authorList>
            <person name="Buell R."/>
            <person name="Hamilton J."/>
            <person name="Hostetler J."/>
        </authorList>
    </citation>
    <scope>NUCLEOTIDE SEQUENCE [LARGE SCALE GENOMIC DNA]</scope>
    <source>
        <strain evidence="3">DAOM:BR144</strain>
    </source>
</reference>
<dbReference type="HOGENOM" id="CLU_118275_0_0_1"/>
<dbReference type="eggNOG" id="ENOG502S516">
    <property type="taxonomic scope" value="Eukaryota"/>
</dbReference>
<keyword evidence="3" id="KW-1185">Reference proteome</keyword>
<accession>K3WUB6</accession>
<dbReference type="EnsemblProtists" id="PYU1_T008563">
    <property type="protein sequence ID" value="PYU1_T008563"/>
    <property type="gene ID" value="PYU1_G008547"/>
</dbReference>
<protein>
    <recommendedName>
        <fullName evidence="4">PH domain-containing protein</fullName>
    </recommendedName>
</protein>
<dbReference type="AlphaFoldDB" id="K3WUB6"/>
<reference evidence="3" key="1">
    <citation type="journal article" date="2010" name="Genome Biol.">
        <title>Genome sequence of the necrotrophic plant pathogen Pythium ultimum reveals original pathogenicity mechanisms and effector repertoire.</title>
        <authorList>
            <person name="Levesque C.A."/>
            <person name="Brouwer H."/>
            <person name="Cano L."/>
            <person name="Hamilton J.P."/>
            <person name="Holt C."/>
            <person name="Huitema E."/>
            <person name="Raffaele S."/>
            <person name="Robideau G.P."/>
            <person name="Thines M."/>
            <person name="Win J."/>
            <person name="Zerillo M.M."/>
            <person name="Beakes G.W."/>
            <person name="Boore J.L."/>
            <person name="Busam D."/>
            <person name="Dumas B."/>
            <person name="Ferriera S."/>
            <person name="Fuerstenberg S.I."/>
            <person name="Gachon C.M."/>
            <person name="Gaulin E."/>
            <person name="Govers F."/>
            <person name="Grenville-Briggs L."/>
            <person name="Horner N."/>
            <person name="Hostetler J."/>
            <person name="Jiang R.H."/>
            <person name="Johnson J."/>
            <person name="Krajaejun T."/>
            <person name="Lin H."/>
            <person name="Meijer H.J."/>
            <person name="Moore B."/>
            <person name="Morris P."/>
            <person name="Phuntmart V."/>
            <person name="Puiu D."/>
            <person name="Shetty J."/>
            <person name="Stajich J.E."/>
            <person name="Tripathy S."/>
            <person name="Wawra S."/>
            <person name="van West P."/>
            <person name="Whitty B.R."/>
            <person name="Coutinho P.M."/>
            <person name="Henrissat B."/>
            <person name="Martin F."/>
            <person name="Thomas P.D."/>
            <person name="Tyler B.M."/>
            <person name="De Vries R.P."/>
            <person name="Kamoun S."/>
            <person name="Yandell M."/>
            <person name="Tisserat N."/>
            <person name="Buell C.R."/>
        </authorList>
    </citation>
    <scope>NUCLEOTIDE SEQUENCE</scope>
    <source>
        <strain evidence="3">DAOM:BR144</strain>
    </source>
</reference>
<organism evidence="2 3">
    <name type="scientific">Globisporangium ultimum (strain ATCC 200006 / CBS 805.95 / DAOM BR144)</name>
    <name type="common">Pythium ultimum</name>
    <dbReference type="NCBI Taxonomy" id="431595"/>
    <lineage>
        <taxon>Eukaryota</taxon>
        <taxon>Sar</taxon>
        <taxon>Stramenopiles</taxon>
        <taxon>Oomycota</taxon>
        <taxon>Peronosporomycetes</taxon>
        <taxon>Pythiales</taxon>
        <taxon>Pythiaceae</taxon>
        <taxon>Globisporangium</taxon>
    </lineage>
</organism>
<proteinExistence type="predicted"/>
<dbReference type="EMBL" id="GL376613">
    <property type="status" value="NOT_ANNOTATED_CDS"/>
    <property type="molecule type" value="Genomic_DNA"/>
</dbReference>
<dbReference type="OMA" id="YWAARTA"/>
<sequence>MGNMCCGAGNSEMLQRQELLKEGSEFKKKTTYLGVLSKTEHIYLQLNPTATRLAPLASMLFFFAAMATHHWLEPRRRGPDPSRRKSALEMVIFGSNGQKLLELTADAMSVRDLWVQTLDELCFSVQSKATEEDSKALQQELAKQEQRQKDKYWKDRASELEQRKMDAEERKKKIGLTGMKYTAQAMANR</sequence>
<dbReference type="VEuPathDB" id="FungiDB:PYU1_G008547"/>
<evidence type="ECO:0000313" key="2">
    <source>
        <dbReference type="EnsemblProtists" id="PYU1_T008563"/>
    </source>
</evidence>
<evidence type="ECO:0000256" key="1">
    <source>
        <dbReference type="SAM" id="Coils"/>
    </source>
</evidence>
<reference evidence="2" key="3">
    <citation type="submission" date="2015-02" db="UniProtKB">
        <authorList>
            <consortium name="EnsemblProtists"/>
        </authorList>
    </citation>
    <scope>IDENTIFICATION</scope>
    <source>
        <strain evidence="2">DAOM BR144</strain>
    </source>
</reference>
<evidence type="ECO:0008006" key="4">
    <source>
        <dbReference type="Google" id="ProtNLM"/>
    </source>
</evidence>